<protein>
    <recommendedName>
        <fullName evidence="3">DUF2946 domain-containing protein</fullName>
    </recommendedName>
</protein>
<reference evidence="1 2" key="1">
    <citation type="submission" date="2023-10" db="EMBL/GenBank/DDBJ databases">
        <title>Bacteria for the degradation of biodegradable plastic PBAT(Polybutylene adipate terephthalate).</title>
        <authorList>
            <person name="Weon H.-Y."/>
            <person name="Yeon J."/>
        </authorList>
    </citation>
    <scope>NUCLEOTIDE SEQUENCE [LARGE SCALE GENOMIC DNA]</scope>
    <source>
        <strain evidence="1 2">SBD 7-3</strain>
    </source>
</reference>
<evidence type="ECO:0000313" key="1">
    <source>
        <dbReference type="EMBL" id="WOB10511.1"/>
    </source>
</evidence>
<evidence type="ECO:0008006" key="3">
    <source>
        <dbReference type="Google" id="ProtNLM"/>
    </source>
</evidence>
<organism evidence="1 2">
    <name type="scientific">Piscinibacter gummiphilus</name>
    <dbReference type="NCBI Taxonomy" id="946333"/>
    <lineage>
        <taxon>Bacteria</taxon>
        <taxon>Pseudomonadati</taxon>
        <taxon>Pseudomonadota</taxon>
        <taxon>Betaproteobacteria</taxon>
        <taxon>Burkholderiales</taxon>
        <taxon>Sphaerotilaceae</taxon>
        <taxon>Piscinibacter</taxon>
    </lineage>
</organism>
<keyword evidence="2" id="KW-1185">Reference proteome</keyword>
<dbReference type="EMBL" id="CP136336">
    <property type="protein sequence ID" value="WOB10511.1"/>
    <property type="molecule type" value="Genomic_DNA"/>
</dbReference>
<accession>A0ABZ0D4R3</accession>
<name>A0ABZ0D4R3_9BURK</name>
<gene>
    <name evidence="1" type="ORF">RXV79_10710</name>
</gene>
<evidence type="ECO:0000313" key="2">
    <source>
        <dbReference type="Proteomes" id="UP001303946"/>
    </source>
</evidence>
<dbReference type="Proteomes" id="UP001303946">
    <property type="component" value="Chromosome"/>
</dbReference>
<dbReference type="RefSeq" id="WP_316703419.1">
    <property type="nucleotide sequence ID" value="NZ_CP136336.1"/>
</dbReference>
<proteinExistence type="predicted"/>
<sequence>MRSLLRSWRIWWLALAVVAAPQLSLVHALSHLAPAATAAKSADERQQAPEKVCDSCLLFAHLGQALTAQHTWATLDTQAPPPVSVALTQIALRAPAHFQARAPPVFL</sequence>